<sequence length="165" mass="17849">MKVSELMKSHPLNPDFAGVTTNDDWVLAVKTSPDQASEKDYIVIQSGVTSHAASINSESADSQYVRTGKNTIRTSAQRQFSVTGDRMIADPAQEYLLSRKIAFGTGEAVVVDYVYFNIFTGKGEKGKLSVDVTEDAGGDAGSNTTFAIDMKSTAVPEEYTYVAEE</sequence>
<reference evidence="1" key="1">
    <citation type="journal article" date="2021" name="PeerJ">
        <title>Extensive microbial diversity within the chicken gut microbiome revealed by metagenomics and culture.</title>
        <authorList>
            <person name="Gilroy R."/>
            <person name="Ravi A."/>
            <person name="Getino M."/>
            <person name="Pursley I."/>
            <person name="Horton D.L."/>
            <person name="Alikhan N.F."/>
            <person name="Baker D."/>
            <person name="Gharbi K."/>
            <person name="Hall N."/>
            <person name="Watson M."/>
            <person name="Adriaenssens E.M."/>
            <person name="Foster-Nyarko E."/>
            <person name="Jarju S."/>
            <person name="Secka A."/>
            <person name="Antonio M."/>
            <person name="Oren A."/>
            <person name="Chaudhuri R.R."/>
            <person name="La Ragione R."/>
            <person name="Hildebrand F."/>
            <person name="Pallen M.J."/>
        </authorList>
    </citation>
    <scope>NUCLEOTIDE SEQUENCE</scope>
    <source>
        <strain evidence="1">5933</strain>
    </source>
</reference>
<accession>A0A9D2TLJ8</accession>
<comment type="caution">
    <text evidence="1">The sequence shown here is derived from an EMBL/GenBank/DDBJ whole genome shotgun (WGS) entry which is preliminary data.</text>
</comment>
<dbReference type="Proteomes" id="UP000823918">
    <property type="component" value="Unassembled WGS sequence"/>
</dbReference>
<proteinExistence type="predicted"/>
<dbReference type="NCBIfam" id="NF047353">
    <property type="entry name" value="tube_lmo2291"/>
    <property type="match status" value="1"/>
</dbReference>
<dbReference type="EMBL" id="DWWA01000053">
    <property type="protein sequence ID" value="HJC73213.1"/>
    <property type="molecule type" value="Genomic_DNA"/>
</dbReference>
<protein>
    <submittedName>
        <fullName evidence="1">Uncharacterized protein</fullName>
    </submittedName>
</protein>
<evidence type="ECO:0000313" key="1">
    <source>
        <dbReference type="EMBL" id="HJC73213.1"/>
    </source>
</evidence>
<name>A0A9D2TLJ8_9FIRM</name>
<evidence type="ECO:0000313" key="2">
    <source>
        <dbReference type="Proteomes" id="UP000823918"/>
    </source>
</evidence>
<organism evidence="1 2">
    <name type="scientific">Candidatus Ruthenibacterium merdavium</name>
    <dbReference type="NCBI Taxonomy" id="2838752"/>
    <lineage>
        <taxon>Bacteria</taxon>
        <taxon>Bacillati</taxon>
        <taxon>Bacillota</taxon>
        <taxon>Clostridia</taxon>
        <taxon>Eubacteriales</taxon>
        <taxon>Oscillospiraceae</taxon>
        <taxon>Ruthenibacterium</taxon>
    </lineage>
</organism>
<dbReference type="AlphaFoldDB" id="A0A9D2TLJ8"/>
<reference evidence="1" key="2">
    <citation type="submission" date="2021-04" db="EMBL/GenBank/DDBJ databases">
        <authorList>
            <person name="Gilroy R."/>
        </authorList>
    </citation>
    <scope>NUCLEOTIDE SEQUENCE</scope>
    <source>
        <strain evidence="1">5933</strain>
    </source>
</reference>
<gene>
    <name evidence="1" type="ORF">H9698_10550</name>
</gene>